<feature type="region of interest" description="Disordered" evidence="1">
    <location>
        <begin position="614"/>
        <end position="640"/>
    </location>
</feature>
<feature type="compositionally biased region" description="Low complexity" evidence="1">
    <location>
        <begin position="1283"/>
        <end position="1295"/>
    </location>
</feature>
<feature type="compositionally biased region" description="Low complexity" evidence="1">
    <location>
        <begin position="1252"/>
        <end position="1266"/>
    </location>
</feature>
<accession>A0A0V0QA44</accession>
<feature type="compositionally biased region" description="Polar residues" evidence="1">
    <location>
        <begin position="1193"/>
        <end position="1205"/>
    </location>
</feature>
<dbReference type="Proteomes" id="UP000054937">
    <property type="component" value="Unassembled WGS sequence"/>
</dbReference>
<reference evidence="3 4" key="1">
    <citation type="journal article" date="2015" name="Sci. Rep.">
        <title>Genome of the facultative scuticociliatosis pathogen Pseudocohnilembus persalinus provides insight into its virulence through horizontal gene transfer.</title>
        <authorList>
            <person name="Xiong J."/>
            <person name="Wang G."/>
            <person name="Cheng J."/>
            <person name="Tian M."/>
            <person name="Pan X."/>
            <person name="Warren A."/>
            <person name="Jiang C."/>
            <person name="Yuan D."/>
            <person name="Miao W."/>
        </authorList>
    </citation>
    <scope>NUCLEOTIDE SEQUENCE [LARGE SCALE GENOMIC DNA]</scope>
    <source>
        <strain evidence="3">36N120E</strain>
    </source>
</reference>
<feature type="compositionally biased region" description="Polar residues" evidence="1">
    <location>
        <begin position="1296"/>
        <end position="1306"/>
    </location>
</feature>
<organism evidence="3 4">
    <name type="scientific">Pseudocohnilembus persalinus</name>
    <name type="common">Ciliate</name>
    <dbReference type="NCBI Taxonomy" id="266149"/>
    <lineage>
        <taxon>Eukaryota</taxon>
        <taxon>Sar</taxon>
        <taxon>Alveolata</taxon>
        <taxon>Ciliophora</taxon>
        <taxon>Intramacronucleata</taxon>
        <taxon>Oligohymenophorea</taxon>
        <taxon>Scuticociliatia</taxon>
        <taxon>Philasterida</taxon>
        <taxon>Pseudocohnilembidae</taxon>
        <taxon>Pseudocohnilembus</taxon>
    </lineage>
</organism>
<feature type="transmembrane region" description="Helical" evidence="2">
    <location>
        <begin position="528"/>
        <end position="557"/>
    </location>
</feature>
<evidence type="ECO:0000313" key="3">
    <source>
        <dbReference type="EMBL" id="KRW99035.1"/>
    </source>
</evidence>
<name>A0A0V0QA44_PSEPJ</name>
<feature type="compositionally biased region" description="Polar residues" evidence="1">
    <location>
        <begin position="1267"/>
        <end position="1282"/>
    </location>
</feature>
<dbReference type="EMBL" id="LDAU01000223">
    <property type="protein sequence ID" value="KRW99035.1"/>
    <property type="molecule type" value="Genomic_DNA"/>
</dbReference>
<keyword evidence="2" id="KW-0812">Transmembrane</keyword>
<evidence type="ECO:0000313" key="4">
    <source>
        <dbReference type="Proteomes" id="UP000054937"/>
    </source>
</evidence>
<feature type="transmembrane region" description="Helical" evidence="2">
    <location>
        <begin position="309"/>
        <end position="332"/>
    </location>
</feature>
<proteinExistence type="predicted"/>
<evidence type="ECO:0008006" key="5">
    <source>
        <dbReference type="Google" id="ProtNLM"/>
    </source>
</evidence>
<feature type="compositionally biased region" description="Acidic residues" evidence="1">
    <location>
        <begin position="614"/>
        <end position="623"/>
    </location>
</feature>
<evidence type="ECO:0000256" key="1">
    <source>
        <dbReference type="SAM" id="MobiDB-lite"/>
    </source>
</evidence>
<keyword evidence="4" id="KW-1185">Reference proteome</keyword>
<sequence>MSIKTKCFIFNPYQTGIEKFLDIQIVSTQQLVFKNYISQQYQIQDQIFANRNYINHLKIEKSEQIQQNQQKFSELSQIKEENLSYSAQNNNNVFNNNEIQIDINENLAQNIKSFGIDNQPNSYKFNDILDQTIQKTESKTIEQQNQNQSGNKEQFLNLNKEPTIFNSFKSVSVQKNNSEKKKFKNNIFEKNKEQNISEQVNQNKQRKEVRQISFFNKNIIQSIQYNPTPQHSNKYNQFYNNNINNNQNNNININDQNNSNNQNNNFEINTVQSKGSPRKSKKMEEIQKIKESIQVNQQLARFVLFKKSLFFLQIFFNLGAFFWFLGLVQFTVVGEQTIFYFLILGFFFQINAVKKFYQIELQKALAKKRVNFLNKNQGQQDHMSFYSNKNLKNKNKKNNKNSILEMQQVKFQLSGRTNSNSLDLTYDKVNLCVKYGVNFLILAYKGIFRHFFPITGIWHLNQWFFEMDQLWATHYQRRNNYQVPLFYFLQLILVILIQLSLFGGAGFLQGRFLKKNQEFFEYLEYDGVILTVAQVFSDIFLVVVLFQLMGQLYNLFVWKKKIKLLQKLKIEAKNINILIISASKKSQLKSRSFGSTLQKSLKIWQQQLEDEEEKENQEFEDGINENQHKTQKKEELFSDSEDDFYPDFEDDLESDQKIFSENNSNNFTSSDQNQHNKSIENQIKQDKINTINSIPTTQRKITINQIYEDSKNSRQKKGVKTPQNNLKNSQNIQSQNKIKYNKININMNFNVNVNMNDLRNSLQESGMYISDQITNSLKNKGTLNYLNQDSFSQRSLLNNQSTFNKFQGNCQENTNNANYQNDGTMSTFLTGAQINQVQSNQNNYNNQQNIDSIQQLNEKIKEFSLQNIGQTNSVNQSQIQRFTNLKQINENNTEELQSPIEVIENYSQNIDDNENYQQLQHINKVLKQHEFSYKQKHYQGCQNQINDEKQINIELGKNYIQHNLQRSRTTSEDKCDSQQLKKSQSLKDIRHYKLWENALFYKTQEIKEENEEEENYQISNEDILHIKNHLQNSNKSEGNQQQQSQNQEKINKLIADDGQIAESQMAENQQNKGLIAKVFLHKNDLKLKNIPYNFKKHSISQPSFIISSQSQSTRTYLQANNTNNNSPFQAAIQQNHQFNANSNQNQTDTLFTYNLNNNTNNQNVNYQSIQTNIRKSYNQIDEFQEENERSKNKSISNTNNQDETETNFDNIQANLDQLNKLQEKLKKKEEKKMKKQIQKKYMLRRQSQLSNYSYNSDFSNSSHSNYKMQQQLQKQKAGTGTTSNSSFSNNVINKSKQSSYQKQIPSQSKMQYQSQNYPYQVKNFQKQSKYKKQIYNNDISQLPEQYDQYFQTNKNQYNVPSHFGQYDQNYGRKINNVKKRSLSENQILHENQQFKKKQPKILSELDQLQPNIIHQIYQN</sequence>
<feature type="region of interest" description="Disordered" evidence="1">
    <location>
        <begin position="708"/>
        <end position="730"/>
    </location>
</feature>
<feature type="region of interest" description="Disordered" evidence="1">
    <location>
        <begin position="1184"/>
        <end position="1205"/>
    </location>
</feature>
<keyword evidence="2" id="KW-0472">Membrane</keyword>
<keyword evidence="2" id="KW-1133">Transmembrane helix</keyword>
<dbReference type="InParanoid" id="A0A0V0QA44"/>
<feature type="transmembrane region" description="Helical" evidence="2">
    <location>
        <begin position="485"/>
        <end position="508"/>
    </location>
</feature>
<feature type="transmembrane region" description="Helical" evidence="2">
    <location>
        <begin position="338"/>
        <end position="357"/>
    </location>
</feature>
<evidence type="ECO:0000256" key="2">
    <source>
        <dbReference type="SAM" id="Phobius"/>
    </source>
</evidence>
<protein>
    <recommendedName>
        <fullName evidence="5">Transmembrane protein</fullName>
    </recommendedName>
</protein>
<feature type="compositionally biased region" description="Basic and acidic residues" evidence="1">
    <location>
        <begin position="626"/>
        <end position="636"/>
    </location>
</feature>
<feature type="region of interest" description="Disordered" evidence="1">
    <location>
        <begin position="1252"/>
        <end position="1306"/>
    </location>
</feature>
<gene>
    <name evidence="3" type="ORF">PPERSA_11636</name>
</gene>
<comment type="caution">
    <text evidence="3">The sequence shown here is derived from an EMBL/GenBank/DDBJ whole genome shotgun (WGS) entry which is preliminary data.</text>
</comment>